<protein>
    <submittedName>
        <fullName evidence="1">Uncharacterized protein</fullName>
    </submittedName>
</protein>
<keyword evidence="2" id="KW-1185">Reference proteome</keyword>
<sequence>MFLKFRSAFKMQEDVKECGKIRSPYAVIGLKIVVQISEGKSNIVLKPSTRTASRRSLPCYSSKQPTDHQYSCYLKSCHLCNKKLSLDKEVYMYRGDQGFCSIECRDRQIVVDEMRELENSTKQIVASYRHCNNGGDRRETQILIEELRRQRHNSNNNYKPQYSKKIHWTIVT</sequence>
<evidence type="ECO:0000313" key="1">
    <source>
        <dbReference type="EMBL" id="KAJ4717689.1"/>
    </source>
</evidence>
<organism evidence="1 2">
    <name type="scientific">Melia azedarach</name>
    <name type="common">Chinaberry tree</name>
    <dbReference type="NCBI Taxonomy" id="155640"/>
    <lineage>
        <taxon>Eukaryota</taxon>
        <taxon>Viridiplantae</taxon>
        <taxon>Streptophyta</taxon>
        <taxon>Embryophyta</taxon>
        <taxon>Tracheophyta</taxon>
        <taxon>Spermatophyta</taxon>
        <taxon>Magnoliopsida</taxon>
        <taxon>eudicotyledons</taxon>
        <taxon>Gunneridae</taxon>
        <taxon>Pentapetalae</taxon>
        <taxon>rosids</taxon>
        <taxon>malvids</taxon>
        <taxon>Sapindales</taxon>
        <taxon>Meliaceae</taxon>
        <taxon>Melia</taxon>
    </lineage>
</organism>
<accession>A0ACC1Y418</accession>
<dbReference type="EMBL" id="CM051398">
    <property type="protein sequence ID" value="KAJ4717689.1"/>
    <property type="molecule type" value="Genomic_DNA"/>
</dbReference>
<comment type="caution">
    <text evidence="1">The sequence shown here is derived from an EMBL/GenBank/DDBJ whole genome shotgun (WGS) entry which is preliminary data.</text>
</comment>
<evidence type="ECO:0000313" key="2">
    <source>
        <dbReference type="Proteomes" id="UP001164539"/>
    </source>
</evidence>
<dbReference type="Proteomes" id="UP001164539">
    <property type="component" value="Chromosome 5"/>
</dbReference>
<gene>
    <name evidence="1" type="ORF">OWV82_009483</name>
</gene>
<reference evidence="1 2" key="1">
    <citation type="journal article" date="2023" name="Science">
        <title>Complex scaffold remodeling in plant triterpene biosynthesis.</title>
        <authorList>
            <person name="De La Pena R."/>
            <person name="Hodgson H."/>
            <person name="Liu J.C."/>
            <person name="Stephenson M.J."/>
            <person name="Martin A.C."/>
            <person name="Owen C."/>
            <person name="Harkess A."/>
            <person name="Leebens-Mack J."/>
            <person name="Jimenez L.E."/>
            <person name="Osbourn A."/>
            <person name="Sattely E.S."/>
        </authorList>
    </citation>
    <scope>NUCLEOTIDE SEQUENCE [LARGE SCALE GENOMIC DNA]</scope>
    <source>
        <strain evidence="2">cv. JPN11</strain>
        <tissue evidence="1">Leaf</tissue>
    </source>
</reference>
<name>A0ACC1Y418_MELAZ</name>
<proteinExistence type="predicted"/>